<name>A0A183PMB7_9TREM</name>
<dbReference type="AlphaFoldDB" id="A0A183PMB7"/>
<keyword evidence="2" id="KW-1185">Reference proteome</keyword>
<organism evidence="1 2">
    <name type="scientific">Schistosoma mattheei</name>
    <dbReference type="NCBI Taxonomy" id="31246"/>
    <lineage>
        <taxon>Eukaryota</taxon>
        <taxon>Metazoa</taxon>
        <taxon>Spiralia</taxon>
        <taxon>Lophotrochozoa</taxon>
        <taxon>Platyhelminthes</taxon>
        <taxon>Trematoda</taxon>
        <taxon>Digenea</taxon>
        <taxon>Strigeidida</taxon>
        <taxon>Schistosomatoidea</taxon>
        <taxon>Schistosomatidae</taxon>
        <taxon>Schistosoma</taxon>
    </lineage>
</organism>
<gene>
    <name evidence="1" type="ORF">SMTD_LOCUS15503</name>
</gene>
<dbReference type="Proteomes" id="UP000269396">
    <property type="component" value="Unassembled WGS sequence"/>
</dbReference>
<evidence type="ECO:0000313" key="2">
    <source>
        <dbReference type="Proteomes" id="UP000269396"/>
    </source>
</evidence>
<reference evidence="1 2" key="1">
    <citation type="submission" date="2018-11" db="EMBL/GenBank/DDBJ databases">
        <authorList>
            <consortium name="Pathogen Informatics"/>
        </authorList>
    </citation>
    <scope>NUCLEOTIDE SEQUENCE [LARGE SCALE GENOMIC DNA]</scope>
    <source>
        <strain>Denwood</strain>
        <strain evidence="2">Zambia</strain>
    </source>
</reference>
<proteinExistence type="predicted"/>
<protein>
    <submittedName>
        <fullName evidence="1">Uncharacterized protein</fullName>
    </submittedName>
</protein>
<sequence length="83" mass="9256">MKKAVKTTDFLKRIKNNSVITSTQFSDLKSTGGTIPRLYGLPNLRKVELSNHFIVDMAGIEQYCESKPPLYGVLLATRNNGLI</sequence>
<evidence type="ECO:0000313" key="1">
    <source>
        <dbReference type="EMBL" id="VDP68786.1"/>
    </source>
</evidence>
<accession>A0A183PMB7</accession>
<dbReference type="EMBL" id="UZAL01035940">
    <property type="protein sequence ID" value="VDP68786.1"/>
    <property type="molecule type" value="Genomic_DNA"/>
</dbReference>